<feature type="compositionally biased region" description="Basic residues" evidence="11">
    <location>
        <begin position="134"/>
        <end position="144"/>
    </location>
</feature>
<keyword evidence="5" id="KW-0547">Nucleotide-binding</keyword>
<evidence type="ECO:0000256" key="1">
    <source>
        <dbReference type="ARBA" id="ARBA00008867"/>
    </source>
</evidence>
<dbReference type="EMBL" id="CAMPGE010026291">
    <property type="protein sequence ID" value="CAI2383985.1"/>
    <property type="molecule type" value="Genomic_DNA"/>
</dbReference>
<accession>A0AAD1Y376</accession>
<evidence type="ECO:0000256" key="7">
    <source>
        <dbReference type="ARBA" id="ARBA00022840"/>
    </source>
</evidence>
<feature type="domain" description="Protein kinase" evidence="12">
    <location>
        <begin position="531"/>
        <end position="827"/>
    </location>
</feature>
<feature type="region of interest" description="Disordered" evidence="11">
    <location>
        <begin position="289"/>
        <end position="408"/>
    </location>
</feature>
<comment type="similarity">
    <text evidence="1">Belongs to the protein kinase superfamily. CMGC Ser/Thr protein kinase family. MNB/DYRK subfamily.</text>
</comment>
<evidence type="ECO:0000256" key="8">
    <source>
        <dbReference type="ARBA" id="ARBA00049003"/>
    </source>
</evidence>
<dbReference type="GO" id="GO:0005737">
    <property type="term" value="C:cytoplasm"/>
    <property type="evidence" value="ECO:0007669"/>
    <property type="project" value="TreeGrafter"/>
</dbReference>
<evidence type="ECO:0000256" key="3">
    <source>
        <dbReference type="ARBA" id="ARBA00022527"/>
    </source>
</evidence>
<dbReference type="InterPro" id="IPR000719">
    <property type="entry name" value="Prot_kinase_dom"/>
</dbReference>
<feature type="compositionally biased region" description="Polar residues" evidence="11">
    <location>
        <begin position="11"/>
        <end position="24"/>
    </location>
</feature>
<dbReference type="InterPro" id="IPR008271">
    <property type="entry name" value="Ser/Thr_kinase_AS"/>
</dbReference>
<name>A0AAD1Y376_EUPCR</name>
<dbReference type="CDD" id="cd14210">
    <property type="entry name" value="PKc_DYRK"/>
    <property type="match status" value="1"/>
</dbReference>
<feature type="compositionally biased region" description="Polar residues" evidence="11">
    <location>
        <begin position="436"/>
        <end position="454"/>
    </location>
</feature>
<evidence type="ECO:0000256" key="6">
    <source>
        <dbReference type="ARBA" id="ARBA00022777"/>
    </source>
</evidence>
<dbReference type="Proteomes" id="UP001295684">
    <property type="component" value="Unassembled WGS sequence"/>
</dbReference>
<feature type="compositionally biased region" description="Basic residues" evidence="11">
    <location>
        <begin position="25"/>
        <end position="35"/>
    </location>
</feature>
<feature type="region of interest" description="Disordered" evidence="11">
    <location>
        <begin position="436"/>
        <end position="460"/>
    </location>
</feature>
<keyword evidence="14" id="KW-1185">Reference proteome</keyword>
<dbReference type="GO" id="GO:0004712">
    <property type="term" value="F:protein serine/threonine/tyrosine kinase activity"/>
    <property type="evidence" value="ECO:0007669"/>
    <property type="project" value="UniProtKB-EC"/>
</dbReference>
<dbReference type="Gene3D" id="3.30.10.30">
    <property type="entry name" value="DYRK"/>
    <property type="match status" value="1"/>
</dbReference>
<evidence type="ECO:0000313" key="13">
    <source>
        <dbReference type="EMBL" id="CAI2383985.1"/>
    </source>
</evidence>
<sequence>MERRQQIVKKMNTNQVTENGSLNNHSRRHTSRKSANRNSMNWPTGRYRIDTFRKNNPKELNTLRTSRKFRVNALPTGTLNLTGKINGISLKTKVTADTKLFKINDNSNSRIRKSYDNTNKNVSLKNLTTLNSKKSMRSQHRSRKSKGEDFTIQDKRKRDSRLFNQGFGGAAIKLNLNNTGISLNPNALKNFKLPVCDKPLSNKAKIVNDSLMNSINYKPSDLGSNHFNIHNTVETVRGVSRKAKNKVLYSSRIKEDSKTMNSARMGKPIRLKKNLKRLNNNNRYKVTLPNGEEEYKAKSHSRNKSKRKEENVNTSLVVNRTNVKNNFFRDNTKGFPQTSRVQGHRNGTSKLLNSLGMKSSSHRPEDHRSRVKPMTNKELQKSSKSGDNNLNESKSEVKSNNLNKPVLKTIDSSPAKKTFNISATNDLKKTLKQLKSCRSPNSTTFTNPQAPKTAQSEKPEFPLGPGKALKLFMSNLSDYEKGEILDYRQIYFLGLESKKIKATPKLKPNYGYDNDKGDYKTILRDHIAYRYEVIEFLGKGSFGQALKCFDHKTNEYVCLKIIRNQEKFQYQASVEVKVLQHIKDCDPEDTTNCIKMKEYFLFRSHVCLVFELLSMNLYEFIKNTDFRGVSMGLIRRFAIQLLHSLKFIQEQEIIHCDLKPENILLKTPTKSGIKIIDFGSSCFMDEIVYTYIQSRFYRAPEIMLGIPYNAAIDMWSFGCIVAELYCGLPLFPGESEKEQMSLLIEILDVPNDQVIAKSPYRNKFFDKQNRAFIMDNIKGEKKIPASKPLPLMIECDDEHFLDFIERCLDWDPETRMTPDEALRHIWILEGLPENVLYHHCKMYEIPEDAIPDFLDYEGTNKRSKKRDKRYSSKHLSMTQIFSKSSLSGNKISL</sequence>
<evidence type="ECO:0000259" key="12">
    <source>
        <dbReference type="PROSITE" id="PS50011"/>
    </source>
</evidence>
<comment type="catalytic activity">
    <reaction evidence="9">
        <text>L-threonyl-[protein] + ATP = O-phospho-L-threonyl-[protein] + ADP + H(+)</text>
        <dbReference type="Rhea" id="RHEA:46608"/>
        <dbReference type="Rhea" id="RHEA-COMP:11060"/>
        <dbReference type="Rhea" id="RHEA-COMP:11605"/>
        <dbReference type="ChEBI" id="CHEBI:15378"/>
        <dbReference type="ChEBI" id="CHEBI:30013"/>
        <dbReference type="ChEBI" id="CHEBI:30616"/>
        <dbReference type="ChEBI" id="CHEBI:61977"/>
        <dbReference type="ChEBI" id="CHEBI:456216"/>
        <dbReference type="EC" id="2.7.12.1"/>
    </reaction>
</comment>
<dbReference type="SMART" id="SM00220">
    <property type="entry name" value="S_TKc"/>
    <property type="match status" value="1"/>
</dbReference>
<dbReference type="EC" id="2.7.12.1" evidence="2"/>
<dbReference type="SUPFAM" id="SSF56112">
    <property type="entry name" value="Protein kinase-like (PK-like)"/>
    <property type="match status" value="1"/>
</dbReference>
<dbReference type="GO" id="GO:0005856">
    <property type="term" value="C:cytoskeleton"/>
    <property type="evidence" value="ECO:0007669"/>
    <property type="project" value="TreeGrafter"/>
</dbReference>
<feature type="compositionally biased region" description="Polar residues" evidence="11">
    <location>
        <begin position="382"/>
        <end position="403"/>
    </location>
</feature>
<dbReference type="FunFam" id="1.10.510.10:FF:000624">
    <property type="entry name" value="Mitogen-activated protein kinase"/>
    <property type="match status" value="1"/>
</dbReference>
<dbReference type="Pfam" id="PF00069">
    <property type="entry name" value="Pkinase"/>
    <property type="match status" value="1"/>
</dbReference>
<dbReference type="GO" id="GO:0004674">
    <property type="term" value="F:protein serine/threonine kinase activity"/>
    <property type="evidence" value="ECO:0007669"/>
    <property type="project" value="UniProtKB-KW"/>
</dbReference>
<keyword evidence="4" id="KW-0808">Transferase</keyword>
<feature type="region of interest" description="Disordered" evidence="11">
    <location>
        <begin position="1"/>
        <end position="45"/>
    </location>
</feature>
<dbReference type="AlphaFoldDB" id="A0AAD1Y376"/>
<dbReference type="PROSITE" id="PS50011">
    <property type="entry name" value="PROTEIN_KINASE_DOM"/>
    <property type="match status" value="1"/>
</dbReference>
<dbReference type="InterPro" id="IPR042521">
    <property type="entry name" value="DYRK"/>
</dbReference>
<dbReference type="GO" id="GO:0005524">
    <property type="term" value="F:ATP binding"/>
    <property type="evidence" value="ECO:0007669"/>
    <property type="project" value="UniProtKB-KW"/>
</dbReference>
<evidence type="ECO:0000256" key="9">
    <source>
        <dbReference type="ARBA" id="ARBA00049308"/>
    </source>
</evidence>
<feature type="compositionally biased region" description="Basic and acidic residues" evidence="11">
    <location>
        <begin position="145"/>
        <end position="155"/>
    </location>
</feature>
<comment type="caution">
    <text evidence="13">The sequence shown here is derived from an EMBL/GenBank/DDBJ whole genome shotgun (WGS) entry which is preliminary data.</text>
</comment>
<dbReference type="InterPro" id="IPR011009">
    <property type="entry name" value="Kinase-like_dom_sf"/>
</dbReference>
<feature type="compositionally biased region" description="Polar residues" evidence="11">
    <location>
        <begin position="312"/>
        <end position="359"/>
    </location>
</feature>
<reference evidence="13" key="1">
    <citation type="submission" date="2023-07" db="EMBL/GenBank/DDBJ databases">
        <authorList>
            <consortium name="AG Swart"/>
            <person name="Singh M."/>
            <person name="Singh A."/>
            <person name="Seah K."/>
            <person name="Emmerich C."/>
        </authorList>
    </citation>
    <scope>NUCLEOTIDE SEQUENCE</scope>
    <source>
        <strain evidence="13">DP1</strain>
    </source>
</reference>
<proteinExistence type="inferred from homology"/>
<keyword evidence="7" id="KW-0067">ATP-binding</keyword>
<keyword evidence="6" id="KW-0418">Kinase</keyword>
<feature type="region of interest" description="Disordered" evidence="11">
    <location>
        <begin position="129"/>
        <end position="155"/>
    </location>
</feature>
<evidence type="ECO:0000256" key="5">
    <source>
        <dbReference type="ARBA" id="ARBA00022741"/>
    </source>
</evidence>
<comment type="catalytic activity">
    <reaction evidence="8">
        <text>L-seryl-[protein] + ATP = O-phospho-L-seryl-[protein] + ADP + H(+)</text>
        <dbReference type="Rhea" id="RHEA:17989"/>
        <dbReference type="Rhea" id="RHEA-COMP:9863"/>
        <dbReference type="Rhea" id="RHEA-COMP:11604"/>
        <dbReference type="ChEBI" id="CHEBI:15378"/>
        <dbReference type="ChEBI" id="CHEBI:29999"/>
        <dbReference type="ChEBI" id="CHEBI:30616"/>
        <dbReference type="ChEBI" id="CHEBI:83421"/>
        <dbReference type="ChEBI" id="CHEBI:456216"/>
        <dbReference type="EC" id="2.7.12.1"/>
    </reaction>
</comment>
<keyword evidence="3" id="KW-0723">Serine/threonine-protein kinase</keyword>
<evidence type="ECO:0000256" key="10">
    <source>
        <dbReference type="ARBA" id="ARBA00051680"/>
    </source>
</evidence>
<dbReference type="Gene3D" id="1.10.510.10">
    <property type="entry name" value="Transferase(Phosphotransferase) domain 1"/>
    <property type="match status" value="1"/>
</dbReference>
<evidence type="ECO:0000256" key="11">
    <source>
        <dbReference type="SAM" id="MobiDB-lite"/>
    </source>
</evidence>
<gene>
    <name evidence="13" type="ORF">ECRASSUSDP1_LOCUS25504</name>
</gene>
<dbReference type="Gene3D" id="3.30.200.20">
    <property type="entry name" value="Phosphorylase Kinase, domain 1"/>
    <property type="match status" value="1"/>
</dbReference>
<protein>
    <recommendedName>
        <fullName evidence="2">dual-specificity kinase</fullName>
        <ecNumber evidence="2">2.7.12.1</ecNumber>
    </recommendedName>
</protein>
<comment type="catalytic activity">
    <reaction evidence="10">
        <text>L-tyrosyl-[protein] + ATP = O-phospho-L-tyrosyl-[protein] + ADP + H(+)</text>
        <dbReference type="Rhea" id="RHEA:10596"/>
        <dbReference type="Rhea" id="RHEA-COMP:10136"/>
        <dbReference type="Rhea" id="RHEA-COMP:20101"/>
        <dbReference type="ChEBI" id="CHEBI:15378"/>
        <dbReference type="ChEBI" id="CHEBI:30616"/>
        <dbReference type="ChEBI" id="CHEBI:46858"/>
        <dbReference type="ChEBI" id="CHEBI:61978"/>
        <dbReference type="ChEBI" id="CHEBI:456216"/>
        <dbReference type="EC" id="2.7.12.1"/>
    </reaction>
</comment>
<evidence type="ECO:0000256" key="4">
    <source>
        <dbReference type="ARBA" id="ARBA00022679"/>
    </source>
</evidence>
<dbReference type="PANTHER" id="PTHR24058:SF22">
    <property type="entry name" value="DUAL SPECIFICITY TYROSINE-PHOSPHORYLATION-REGULATED KINASE 4"/>
    <property type="match status" value="1"/>
</dbReference>
<evidence type="ECO:0000256" key="2">
    <source>
        <dbReference type="ARBA" id="ARBA00013203"/>
    </source>
</evidence>
<dbReference type="PANTHER" id="PTHR24058">
    <property type="entry name" value="DUAL SPECIFICITY PROTEIN KINASE"/>
    <property type="match status" value="1"/>
</dbReference>
<evidence type="ECO:0000313" key="14">
    <source>
        <dbReference type="Proteomes" id="UP001295684"/>
    </source>
</evidence>
<dbReference type="InterPro" id="IPR050494">
    <property type="entry name" value="Ser_Thr_dual-spec_kinase"/>
</dbReference>
<dbReference type="PROSITE" id="PS00108">
    <property type="entry name" value="PROTEIN_KINASE_ST"/>
    <property type="match status" value="1"/>
</dbReference>
<organism evidence="13 14">
    <name type="scientific">Euplotes crassus</name>
    <dbReference type="NCBI Taxonomy" id="5936"/>
    <lineage>
        <taxon>Eukaryota</taxon>
        <taxon>Sar</taxon>
        <taxon>Alveolata</taxon>
        <taxon>Ciliophora</taxon>
        <taxon>Intramacronucleata</taxon>
        <taxon>Spirotrichea</taxon>
        <taxon>Hypotrichia</taxon>
        <taxon>Euplotida</taxon>
        <taxon>Euplotidae</taxon>
        <taxon>Moneuplotes</taxon>
    </lineage>
</organism>